<proteinExistence type="predicted"/>
<dbReference type="AlphaFoldDB" id="A0ABD3BR87"/>
<dbReference type="Proteomes" id="UP001632038">
    <property type="component" value="Unassembled WGS sequence"/>
</dbReference>
<protein>
    <submittedName>
        <fullName evidence="1">Uncharacterized protein</fullName>
    </submittedName>
</protein>
<evidence type="ECO:0000313" key="2">
    <source>
        <dbReference type="Proteomes" id="UP001632038"/>
    </source>
</evidence>
<sequence>MSVLVSSLFGAISNLRNSLGFRPLRPSTSLDLSLFLDNVHSSGVIVEHSTKYRHIRLSIIPISRLLMI</sequence>
<reference evidence="2" key="1">
    <citation type="journal article" date="2024" name="IScience">
        <title>Strigolactones Initiate the Formation of Haustorium-like Structures in Castilleja.</title>
        <authorList>
            <person name="Buerger M."/>
            <person name="Peterson D."/>
            <person name="Chory J."/>
        </authorList>
    </citation>
    <scope>NUCLEOTIDE SEQUENCE [LARGE SCALE GENOMIC DNA]</scope>
</reference>
<keyword evidence="2" id="KW-1185">Reference proteome</keyword>
<accession>A0ABD3BR87</accession>
<gene>
    <name evidence="1" type="ORF">CASFOL_034548</name>
</gene>
<evidence type="ECO:0000313" key="1">
    <source>
        <dbReference type="EMBL" id="KAL3619636.1"/>
    </source>
</evidence>
<dbReference type="EMBL" id="JAVIJP010000066">
    <property type="protein sequence ID" value="KAL3619636.1"/>
    <property type="molecule type" value="Genomic_DNA"/>
</dbReference>
<organism evidence="1 2">
    <name type="scientific">Castilleja foliolosa</name>
    <dbReference type="NCBI Taxonomy" id="1961234"/>
    <lineage>
        <taxon>Eukaryota</taxon>
        <taxon>Viridiplantae</taxon>
        <taxon>Streptophyta</taxon>
        <taxon>Embryophyta</taxon>
        <taxon>Tracheophyta</taxon>
        <taxon>Spermatophyta</taxon>
        <taxon>Magnoliopsida</taxon>
        <taxon>eudicotyledons</taxon>
        <taxon>Gunneridae</taxon>
        <taxon>Pentapetalae</taxon>
        <taxon>asterids</taxon>
        <taxon>lamiids</taxon>
        <taxon>Lamiales</taxon>
        <taxon>Orobanchaceae</taxon>
        <taxon>Pedicularideae</taxon>
        <taxon>Castillejinae</taxon>
        <taxon>Castilleja</taxon>
    </lineage>
</organism>
<comment type="caution">
    <text evidence="1">The sequence shown here is derived from an EMBL/GenBank/DDBJ whole genome shotgun (WGS) entry which is preliminary data.</text>
</comment>
<name>A0ABD3BR87_9LAMI</name>